<dbReference type="EMBL" id="JAUSYY010000001">
    <property type="protein sequence ID" value="MDQ0892739.1"/>
    <property type="molecule type" value="Genomic_DNA"/>
</dbReference>
<dbReference type="Pfam" id="PF13845">
    <property type="entry name" value="Septum_form"/>
    <property type="match status" value="1"/>
</dbReference>
<gene>
    <name evidence="2" type="ORF">QFZ26_000294</name>
</gene>
<proteinExistence type="predicted"/>
<evidence type="ECO:0000259" key="1">
    <source>
        <dbReference type="Pfam" id="PF13845"/>
    </source>
</evidence>
<accession>A0ABU0R3U1</accession>
<keyword evidence="3" id="KW-1185">Reference proteome</keyword>
<sequence length="175" mass="18912">MSPAPRRVLTRALIALTALAVAVPLTGCGIVRDLLPGGGAPQPERDETSQEIVEEGQADVFALRVGDCMNEVSEELVSEVPVVPCDQPHDEEVYFDFTLQGDEFPGEDAVQTEADTRCQAEFDAFVGLAYDSSTLDFYAYRPSEESWTQLDDRVVSCVIYDPAGQVTGTLAGAAY</sequence>
<dbReference type="Proteomes" id="UP001239083">
    <property type="component" value="Unassembled WGS sequence"/>
</dbReference>
<dbReference type="InterPro" id="IPR026004">
    <property type="entry name" value="Septum_form"/>
</dbReference>
<evidence type="ECO:0000313" key="2">
    <source>
        <dbReference type="EMBL" id="MDQ0892739.1"/>
    </source>
</evidence>
<reference evidence="2 3" key="1">
    <citation type="submission" date="2023-07" db="EMBL/GenBank/DDBJ databases">
        <title>Comparative genomics of wheat-associated soil bacteria to identify genetic determinants of phenazine resistance.</title>
        <authorList>
            <person name="Mouncey N."/>
        </authorList>
    </citation>
    <scope>NUCLEOTIDE SEQUENCE [LARGE SCALE GENOMIC DNA]</scope>
    <source>
        <strain evidence="2 3">V3I3</strain>
    </source>
</reference>
<name>A0ABU0R3U1_9MICO</name>
<feature type="domain" description="Septum formation-related" evidence="1">
    <location>
        <begin position="64"/>
        <end position="150"/>
    </location>
</feature>
<protein>
    <recommendedName>
        <fullName evidence="1">Septum formation-related domain-containing protein</fullName>
    </recommendedName>
</protein>
<dbReference type="RefSeq" id="WP_307038721.1">
    <property type="nucleotide sequence ID" value="NZ_JAUSYY010000001.1"/>
</dbReference>
<comment type="caution">
    <text evidence="2">The sequence shown here is derived from an EMBL/GenBank/DDBJ whole genome shotgun (WGS) entry which is preliminary data.</text>
</comment>
<organism evidence="2 3">
    <name type="scientific">Agromyces ramosus</name>
    <dbReference type="NCBI Taxonomy" id="33879"/>
    <lineage>
        <taxon>Bacteria</taxon>
        <taxon>Bacillati</taxon>
        <taxon>Actinomycetota</taxon>
        <taxon>Actinomycetes</taxon>
        <taxon>Micrococcales</taxon>
        <taxon>Microbacteriaceae</taxon>
        <taxon>Agromyces</taxon>
    </lineage>
</organism>
<evidence type="ECO:0000313" key="3">
    <source>
        <dbReference type="Proteomes" id="UP001239083"/>
    </source>
</evidence>